<dbReference type="GO" id="GO:0140359">
    <property type="term" value="F:ABC-type transporter activity"/>
    <property type="evidence" value="ECO:0007669"/>
    <property type="project" value="InterPro"/>
</dbReference>
<reference evidence="8" key="1">
    <citation type="submission" date="2021-01" db="EMBL/GenBank/DDBJ databases">
        <title>Phytophthora aleatoria, a newly-described species from Pinus radiata is distinct from Phytophthora cactorum isolates based on comparative genomics.</title>
        <authorList>
            <person name="Mcdougal R."/>
            <person name="Panda P."/>
            <person name="Williams N."/>
            <person name="Studholme D.J."/>
        </authorList>
    </citation>
    <scope>NUCLEOTIDE SEQUENCE</scope>
    <source>
        <strain evidence="8">NZFS 4037</strain>
    </source>
</reference>
<dbReference type="Proteomes" id="UP000709295">
    <property type="component" value="Unassembled WGS sequence"/>
</dbReference>
<dbReference type="Pfam" id="PF01061">
    <property type="entry name" value="ABC2_membrane"/>
    <property type="match status" value="1"/>
</dbReference>
<evidence type="ECO:0000313" key="8">
    <source>
        <dbReference type="EMBL" id="KAG6956689.1"/>
    </source>
</evidence>
<evidence type="ECO:0000313" key="9">
    <source>
        <dbReference type="Proteomes" id="UP000709295"/>
    </source>
</evidence>
<keyword evidence="3 6" id="KW-0812">Transmembrane</keyword>
<evidence type="ECO:0000259" key="7">
    <source>
        <dbReference type="SMART" id="SM00382"/>
    </source>
</evidence>
<feature type="transmembrane region" description="Helical" evidence="6">
    <location>
        <begin position="463"/>
        <end position="489"/>
    </location>
</feature>
<dbReference type="EMBL" id="JAENGY010000783">
    <property type="protein sequence ID" value="KAG6956689.1"/>
    <property type="molecule type" value="Genomic_DNA"/>
</dbReference>
<keyword evidence="5 6" id="KW-0472">Membrane</keyword>
<dbReference type="InterPro" id="IPR003593">
    <property type="entry name" value="AAA+_ATPase"/>
</dbReference>
<evidence type="ECO:0000256" key="6">
    <source>
        <dbReference type="SAM" id="Phobius"/>
    </source>
</evidence>
<gene>
    <name evidence="8" type="ORF">JG688_00011313</name>
</gene>
<evidence type="ECO:0000256" key="5">
    <source>
        <dbReference type="ARBA" id="ARBA00023136"/>
    </source>
</evidence>
<comment type="caution">
    <text evidence="8">The sequence shown here is derived from an EMBL/GenBank/DDBJ whole genome shotgun (WGS) entry which is preliminary data.</text>
</comment>
<dbReference type="SMART" id="SM00382">
    <property type="entry name" value="AAA"/>
    <property type="match status" value="1"/>
</dbReference>
<evidence type="ECO:0000256" key="3">
    <source>
        <dbReference type="ARBA" id="ARBA00022692"/>
    </source>
</evidence>
<name>A0A8J5M5C4_9STRA</name>
<keyword evidence="4 6" id="KW-1133">Transmembrane helix</keyword>
<evidence type="ECO:0000256" key="1">
    <source>
        <dbReference type="ARBA" id="ARBA00004141"/>
    </source>
</evidence>
<dbReference type="PANTHER" id="PTHR19241">
    <property type="entry name" value="ATP-BINDING CASSETTE TRANSPORTER"/>
    <property type="match status" value="1"/>
</dbReference>
<feature type="domain" description="AAA+ ATPase" evidence="7">
    <location>
        <begin position="176"/>
        <end position="311"/>
    </location>
</feature>
<feature type="transmembrane region" description="Helical" evidence="6">
    <location>
        <begin position="401"/>
        <end position="421"/>
    </location>
</feature>
<protein>
    <recommendedName>
        <fullName evidence="7">AAA+ ATPase domain-containing protein</fullName>
    </recommendedName>
</protein>
<sequence length="564" mass="61439">MKRQAILTKRNHAFLIGRTMLVIIMGFIFASLFDQLDMVDTQVRIIFASMLFLATRHRTSSYVLASSVSQIPLTLLESLVFGSLVYSAGGFANEVGVCLLFELFLMLVILVFLALFFFLVPATPNLSIAKPAAVRKVDPVSVAFKGLWYTVQAPVAPGQSVQSLDLLKGITGYVLPGKIMALMVSTGAGKTTLMDVMAGRKGADVPDGRKFDSVDECLELLGLEEIADQMIRGSSMEKMKRTTIGVEMAAQPSVLFLNEPTSGLDARSAKVIMEGVRKAADSGRTVLCTIHQPSTDAFRLFDSLLLLKREGETVYFGDLGHDFIGAGVASQCQAGQEHQAVNFVKYFNASVNKKLLDKMSEAEQFKPVSYSKKRAASSTTQLRFLLDRFFTLYWRTPPYNLTRFVTSVFLSPVFGLVYVSAGSKTFTIVELPYAFVGAFLFTIIYYPIIGLEGFADGAYMGQLLVFVVPSIEVAAVIGILFNAVCLLAPQASTLQATSGFTPSHHCVYSFSALANAPASVSVDAVFGIKHAHIAQYVGIMIGMIVLFCVPTVLAMRYINNRSAV</sequence>
<dbReference type="GO" id="GO:0016020">
    <property type="term" value="C:membrane"/>
    <property type="evidence" value="ECO:0007669"/>
    <property type="project" value="UniProtKB-SubCell"/>
</dbReference>
<feature type="transmembrane region" description="Helical" evidence="6">
    <location>
        <begin position="62"/>
        <end position="87"/>
    </location>
</feature>
<proteinExistence type="predicted"/>
<dbReference type="InterPro" id="IPR013525">
    <property type="entry name" value="ABC2_TM"/>
</dbReference>
<evidence type="ECO:0000256" key="4">
    <source>
        <dbReference type="ARBA" id="ARBA00022989"/>
    </source>
</evidence>
<keyword evidence="2" id="KW-0813">Transport</keyword>
<feature type="transmembrane region" description="Helical" evidence="6">
    <location>
        <begin position="533"/>
        <end position="558"/>
    </location>
</feature>
<feature type="transmembrane region" description="Helical" evidence="6">
    <location>
        <begin position="433"/>
        <end position="451"/>
    </location>
</feature>
<feature type="transmembrane region" description="Helical" evidence="6">
    <location>
        <begin position="12"/>
        <end position="33"/>
    </location>
</feature>
<evidence type="ECO:0000256" key="2">
    <source>
        <dbReference type="ARBA" id="ARBA00022448"/>
    </source>
</evidence>
<dbReference type="AlphaFoldDB" id="A0A8J5M5C4"/>
<keyword evidence="9" id="KW-1185">Reference proteome</keyword>
<organism evidence="8 9">
    <name type="scientific">Phytophthora aleatoria</name>
    <dbReference type="NCBI Taxonomy" id="2496075"/>
    <lineage>
        <taxon>Eukaryota</taxon>
        <taxon>Sar</taxon>
        <taxon>Stramenopiles</taxon>
        <taxon>Oomycota</taxon>
        <taxon>Peronosporomycetes</taxon>
        <taxon>Peronosporales</taxon>
        <taxon>Peronosporaceae</taxon>
        <taxon>Phytophthora</taxon>
    </lineage>
</organism>
<feature type="transmembrane region" description="Helical" evidence="6">
    <location>
        <begin position="99"/>
        <end position="120"/>
    </location>
</feature>
<accession>A0A8J5M5C4</accession>
<comment type="subcellular location">
    <subcellularLocation>
        <location evidence="1">Membrane</location>
        <topology evidence="1">Multi-pass membrane protein</topology>
    </subcellularLocation>
</comment>